<feature type="binding site" evidence="9">
    <location>
        <position position="201"/>
    </location>
    <ligand>
        <name>NAD(+)</name>
        <dbReference type="ChEBI" id="CHEBI:57540"/>
    </ligand>
</feature>
<comment type="caution">
    <text evidence="12">The sequence shown here is derived from an EMBL/GenBank/DDBJ whole genome shotgun (WGS) entry which is preliminary data.</text>
</comment>
<dbReference type="CDD" id="cd05305">
    <property type="entry name" value="L-AlaDH"/>
    <property type="match status" value="1"/>
</dbReference>
<name>A0A926NAG8_9BACL</name>
<dbReference type="PIRSF" id="PIRSF000183">
    <property type="entry name" value="Alanine_dh"/>
    <property type="match status" value="1"/>
</dbReference>
<feature type="binding site" evidence="8">
    <location>
        <position position="15"/>
    </location>
    <ligand>
        <name>substrate</name>
    </ligand>
</feature>
<dbReference type="InterPro" id="IPR007886">
    <property type="entry name" value="AlaDH/PNT_N"/>
</dbReference>
<feature type="binding site" evidence="9">
    <location>
        <position position="132"/>
    </location>
    <ligand>
        <name>NAD(+)</name>
        <dbReference type="ChEBI" id="CHEBI:57540"/>
    </ligand>
</feature>
<dbReference type="InterPro" id="IPR007698">
    <property type="entry name" value="AlaDH/PNT_NAD(H)-bd"/>
</dbReference>
<evidence type="ECO:0000256" key="6">
    <source>
        <dbReference type="PIRNR" id="PIRNR000183"/>
    </source>
</evidence>
<dbReference type="InterPro" id="IPR008141">
    <property type="entry name" value="Ala_DH"/>
</dbReference>
<dbReference type="SMART" id="SM01002">
    <property type="entry name" value="AlaDh_PNT_C"/>
    <property type="match status" value="1"/>
</dbReference>
<keyword evidence="13" id="KW-1185">Reference proteome</keyword>
<dbReference type="Gene3D" id="3.40.50.720">
    <property type="entry name" value="NAD(P)-binding Rossmann-like Domain"/>
    <property type="match status" value="2"/>
</dbReference>
<sequence length="371" mass="39720">MKIGVPKEVKNNEYRVGLTPAAVDALIEAGHQVVIEEGAGEGSGFFDLEYLKAGAQIGRAIDAWEAELVIKVKEPIPTEYSYFREGLKLFTYLHLAANEMLTKALKKEKVTAVAYETVQTEKGTLPLLAPMSEVAGRMSIQVGAQCLEKRMGGSGIVLGGVPGVKPARVMIVGGGVVGTQAAKVAVGMGAEVSIFDVNANRLRQLDDLFNGRTRTLMSTKYALTEEIQQADLVIGAVLIPGKKAPRLVTRDMVTRMRSGSVIVDVAIDQGGCIETADHVTTHDQPTYMVDGVVHYAVANIPGAVPRTSTIALNNQTLPYILKLAKGDLTKALLAGFNVIDGHITCKGVAEAFSFPYTAPESVLQQSNTYYI</sequence>
<comment type="pathway">
    <text evidence="1">Amino-acid degradation; L-alanine degradation via dehydrogenase pathway; NH(3) and pyruvate from L-alanine: step 1/1.</text>
</comment>
<dbReference type="FunFam" id="3.40.50.720:FF:000049">
    <property type="entry name" value="Alanine dehydrogenase"/>
    <property type="match status" value="1"/>
</dbReference>
<dbReference type="Pfam" id="PF01262">
    <property type="entry name" value="AlaDh_PNT_C"/>
    <property type="match status" value="1"/>
</dbReference>
<feature type="domain" description="Alanine dehydrogenase/pyridine nucleotide transhydrogenase N-terminal" evidence="11">
    <location>
        <begin position="4"/>
        <end position="135"/>
    </location>
</feature>
<dbReference type="InterPro" id="IPR008143">
    <property type="entry name" value="Ala_DH/PNT_CS2"/>
</dbReference>
<comment type="similarity">
    <text evidence="2 6">Belongs to the AlaDH/PNT family.</text>
</comment>
<feature type="binding site" evidence="9">
    <location>
        <position position="196"/>
    </location>
    <ligand>
        <name>NAD(+)</name>
        <dbReference type="ChEBI" id="CHEBI:57540"/>
    </ligand>
</feature>
<keyword evidence="5 6" id="KW-0520">NAD</keyword>
<dbReference type="NCBIfam" id="TIGR00518">
    <property type="entry name" value="alaDH"/>
    <property type="match status" value="1"/>
</dbReference>
<dbReference type="PANTHER" id="PTHR42795">
    <property type="entry name" value="ALANINE DEHYDROGENASE"/>
    <property type="match status" value="1"/>
</dbReference>
<reference evidence="12" key="1">
    <citation type="submission" date="2020-09" db="EMBL/GenBank/DDBJ databases">
        <title>A novel bacterium of genus Hazenella, isolated from South China Sea.</title>
        <authorList>
            <person name="Huang H."/>
            <person name="Mo K."/>
            <person name="Hu Y."/>
        </authorList>
    </citation>
    <scope>NUCLEOTIDE SEQUENCE</scope>
    <source>
        <strain evidence="12">IB182357</strain>
    </source>
</reference>
<dbReference type="SUPFAM" id="SSF51735">
    <property type="entry name" value="NAD(P)-binding Rossmann-fold domains"/>
    <property type="match status" value="1"/>
</dbReference>
<dbReference type="EMBL" id="JACXAH010000008">
    <property type="protein sequence ID" value="MBD1372025.1"/>
    <property type="molecule type" value="Genomic_DNA"/>
</dbReference>
<evidence type="ECO:0000259" key="10">
    <source>
        <dbReference type="SMART" id="SM01002"/>
    </source>
</evidence>
<proteinExistence type="inferred from homology"/>
<feature type="binding site" evidence="9">
    <location>
        <begin position="237"/>
        <end position="238"/>
    </location>
    <ligand>
        <name>NAD(+)</name>
        <dbReference type="ChEBI" id="CHEBI:57540"/>
    </ligand>
</feature>
<dbReference type="GO" id="GO:0000286">
    <property type="term" value="F:alanine dehydrogenase activity"/>
    <property type="evidence" value="ECO:0007669"/>
    <property type="project" value="UniProtKB-UniRule"/>
</dbReference>
<dbReference type="Proteomes" id="UP000661691">
    <property type="component" value="Unassembled WGS sequence"/>
</dbReference>
<keyword evidence="9" id="KW-0547">Nucleotide-binding</keyword>
<accession>A0A926NAG8</accession>
<dbReference type="GO" id="GO:0005886">
    <property type="term" value="C:plasma membrane"/>
    <property type="evidence" value="ECO:0007669"/>
    <property type="project" value="TreeGrafter"/>
</dbReference>
<evidence type="ECO:0000256" key="7">
    <source>
        <dbReference type="PIRSR" id="PIRSR000183-1"/>
    </source>
</evidence>
<gene>
    <name evidence="12" type="primary">ald</name>
    <name evidence="12" type="ORF">IC620_06580</name>
</gene>
<dbReference type="PROSITE" id="PS00837">
    <property type="entry name" value="ALADH_PNT_2"/>
    <property type="match status" value="1"/>
</dbReference>
<feature type="domain" description="Alanine dehydrogenase/pyridine nucleotide transhydrogenase NAD(H)-binding" evidence="10">
    <location>
        <begin position="147"/>
        <end position="296"/>
    </location>
</feature>
<evidence type="ECO:0000256" key="9">
    <source>
        <dbReference type="PIRSR" id="PIRSR000183-3"/>
    </source>
</evidence>
<dbReference type="GO" id="GO:0000166">
    <property type="term" value="F:nucleotide binding"/>
    <property type="evidence" value="ECO:0007669"/>
    <property type="project" value="UniProtKB-KW"/>
</dbReference>
<feature type="active site" description="Proton donor/acceptor" evidence="7">
    <location>
        <position position="268"/>
    </location>
</feature>
<dbReference type="InterPro" id="IPR036291">
    <property type="entry name" value="NAD(P)-bd_dom_sf"/>
</dbReference>
<dbReference type="PANTHER" id="PTHR42795:SF1">
    <property type="entry name" value="ALANINE DEHYDROGENASE"/>
    <property type="match status" value="1"/>
</dbReference>
<comment type="catalytic activity">
    <reaction evidence="6">
        <text>L-alanine + NAD(+) + H2O = pyruvate + NH4(+) + NADH + H(+)</text>
        <dbReference type="Rhea" id="RHEA:18405"/>
        <dbReference type="ChEBI" id="CHEBI:15361"/>
        <dbReference type="ChEBI" id="CHEBI:15377"/>
        <dbReference type="ChEBI" id="CHEBI:15378"/>
        <dbReference type="ChEBI" id="CHEBI:28938"/>
        <dbReference type="ChEBI" id="CHEBI:57540"/>
        <dbReference type="ChEBI" id="CHEBI:57945"/>
        <dbReference type="ChEBI" id="CHEBI:57972"/>
        <dbReference type="EC" id="1.4.1.1"/>
    </reaction>
</comment>
<evidence type="ECO:0000259" key="11">
    <source>
        <dbReference type="SMART" id="SM01003"/>
    </source>
</evidence>
<dbReference type="AlphaFoldDB" id="A0A926NAG8"/>
<dbReference type="RefSeq" id="WP_191139456.1">
    <property type="nucleotide sequence ID" value="NZ_JACXAG020000003.1"/>
</dbReference>
<dbReference type="EC" id="1.4.1.1" evidence="3 6"/>
<keyword evidence="4 6" id="KW-0560">Oxidoreductase</keyword>
<feature type="active site" description="Proton donor/acceptor" evidence="7">
    <location>
        <position position="94"/>
    </location>
</feature>
<feature type="binding site" evidence="9">
    <location>
        <position position="218"/>
    </location>
    <ligand>
        <name>NAD(+)</name>
        <dbReference type="ChEBI" id="CHEBI:57540"/>
    </ligand>
</feature>
<evidence type="ECO:0000256" key="1">
    <source>
        <dbReference type="ARBA" id="ARBA00005206"/>
    </source>
</evidence>
<evidence type="ECO:0000313" key="12">
    <source>
        <dbReference type="EMBL" id="MBD1372025.1"/>
    </source>
</evidence>
<feature type="binding site" evidence="8">
    <location>
        <position position="73"/>
    </location>
    <ligand>
        <name>substrate</name>
    </ligand>
</feature>
<dbReference type="Pfam" id="PF05222">
    <property type="entry name" value="AlaDh_PNT_N"/>
    <property type="match status" value="1"/>
</dbReference>
<dbReference type="GO" id="GO:0042853">
    <property type="term" value="P:L-alanine catabolic process"/>
    <property type="evidence" value="ECO:0007669"/>
    <property type="project" value="InterPro"/>
</dbReference>
<dbReference type="SUPFAM" id="SSF52283">
    <property type="entry name" value="Formate/glycerate dehydrogenase catalytic domain-like"/>
    <property type="match status" value="1"/>
</dbReference>
<evidence type="ECO:0000256" key="4">
    <source>
        <dbReference type="ARBA" id="ARBA00023002"/>
    </source>
</evidence>
<evidence type="ECO:0000313" key="13">
    <source>
        <dbReference type="Proteomes" id="UP000661691"/>
    </source>
</evidence>
<evidence type="ECO:0000256" key="2">
    <source>
        <dbReference type="ARBA" id="ARBA00005689"/>
    </source>
</evidence>
<feature type="binding site" evidence="9">
    <location>
        <begin position="265"/>
        <end position="268"/>
    </location>
    <ligand>
        <name>NAD(+)</name>
        <dbReference type="ChEBI" id="CHEBI:57540"/>
    </ligand>
</feature>
<dbReference type="SMART" id="SM01003">
    <property type="entry name" value="AlaDh_PNT_N"/>
    <property type="match status" value="1"/>
</dbReference>
<organism evidence="12 13">
    <name type="scientific">Polycladospora coralii</name>
    <dbReference type="NCBI Taxonomy" id="2771432"/>
    <lineage>
        <taxon>Bacteria</taxon>
        <taxon>Bacillati</taxon>
        <taxon>Bacillota</taxon>
        <taxon>Bacilli</taxon>
        <taxon>Bacillales</taxon>
        <taxon>Thermoactinomycetaceae</taxon>
        <taxon>Polycladospora</taxon>
    </lineage>
</organism>
<evidence type="ECO:0000256" key="3">
    <source>
        <dbReference type="ARBA" id="ARBA00012897"/>
    </source>
</evidence>
<evidence type="ECO:0000256" key="5">
    <source>
        <dbReference type="ARBA" id="ARBA00023027"/>
    </source>
</evidence>
<evidence type="ECO:0000256" key="8">
    <source>
        <dbReference type="PIRSR" id="PIRSR000183-2"/>
    </source>
</evidence>
<protein>
    <recommendedName>
        <fullName evidence="3 6">Alanine dehydrogenase</fullName>
        <ecNumber evidence="3 6">1.4.1.1</ecNumber>
    </recommendedName>
</protein>